<organism evidence="9 10">
    <name type="scientific">Microbacterium salsuginis</name>
    <dbReference type="NCBI Taxonomy" id="2722803"/>
    <lineage>
        <taxon>Bacteria</taxon>
        <taxon>Bacillati</taxon>
        <taxon>Actinomycetota</taxon>
        <taxon>Actinomycetes</taxon>
        <taxon>Micrococcales</taxon>
        <taxon>Microbacteriaceae</taxon>
        <taxon>Microbacterium</taxon>
    </lineage>
</organism>
<keyword evidence="2" id="KW-0964">Secreted</keyword>
<keyword evidence="10" id="KW-1185">Reference proteome</keyword>
<accession>A0ABX1KD70</accession>
<evidence type="ECO:0008006" key="11">
    <source>
        <dbReference type="Google" id="ProtNLM"/>
    </source>
</evidence>
<evidence type="ECO:0000259" key="7">
    <source>
        <dbReference type="Pfam" id="PF17210"/>
    </source>
</evidence>
<name>A0ABX1KD70_9MICO</name>
<evidence type="ECO:0000256" key="4">
    <source>
        <dbReference type="SAM" id="MobiDB-lite"/>
    </source>
</evidence>
<comment type="caution">
    <text evidence="9">The sequence shown here is derived from an EMBL/GenBank/DDBJ whole genome shotgun (WGS) entry which is preliminary data.</text>
</comment>
<dbReference type="Pfam" id="PF17210">
    <property type="entry name" value="SdrD_B"/>
    <property type="match status" value="2"/>
</dbReference>
<feature type="signal peptide" evidence="6">
    <location>
        <begin position="1"/>
        <end position="44"/>
    </location>
</feature>
<evidence type="ECO:0000313" key="9">
    <source>
        <dbReference type="EMBL" id="NLP84310.1"/>
    </source>
</evidence>
<evidence type="ECO:0000313" key="10">
    <source>
        <dbReference type="Proteomes" id="UP001429745"/>
    </source>
</evidence>
<keyword evidence="3 6" id="KW-0732">Signal</keyword>
<dbReference type="InterPro" id="IPR046022">
    <property type="entry name" value="DUF5979"/>
</dbReference>
<gene>
    <name evidence="9" type="ORF">HF576_10645</name>
</gene>
<dbReference type="InterPro" id="IPR013783">
    <property type="entry name" value="Ig-like_fold"/>
</dbReference>
<feature type="domain" description="DUF5979" evidence="8">
    <location>
        <begin position="1019"/>
        <end position="1114"/>
    </location>
</feature>
<dbReference type="SUPFAM" id="SSF117074">
    <property type="entry name" value="Hypothetical protein PA1324"/>
    <property type="match status" value="2"/>
</dbReference>
<dbReference type="EMBL" id="JABACI010000003">
    <property type="protein sequence ID" value="NLP84310.1"/>
    <property type="molecule type" value="Genomic_DNA"/>
</dbReference>
<feature type="domain" description="DUF5979" evidence="8">
    <location>
        <begin position="1133"/>
        <end position="1235"/>
    </location>
</feature>
<evidence type="ECO:0000256" key="6">
    <source>
        <dbReference type="SAM" id="SignalP"/>
    </source>
</evidence>
<feature type="transmembrane region" description="Helical" evidence="5">
    <location>
        <begin position="2273"/>
        <end position="2292"/>
    </location>
</feature>
<keyword evidence="5" id="KW-1133">Transmembrane helix</keyword>
<comment type="subcellular location">
    <subcellularLocation>
        <location evidence="1">Secreted</location>
    </subcellularLocation>
</comment>
<feature type="region of interest" description="Disordered" evidence="4">
    <location>
        <begin position="1543"/>
        <end position="1571"/>
    </location>
</feature>
<evidence type="ECO:0000259" key="8">
    <source>
        <dbReference type="Pfam" id="PF19407"/>
    </source>
</evidence>
<dbReference type="Pfam" id="PF19407">
    <property type="entry name" value="DUF5979"/>
    <property type="match status" value="4"/>
</dbReference>
<sequence length="2300" mass="235656">MSTAFRRRITSQPNGGRWRAPLAALTAAALAVGGVVVTTAPAHAAPGQVTGTVFRDFNANGAFDSGAAGRSGVANDEGIAGVTVTAVDGSGDVTATALTSADGSYQLDTTELEDGTPLRVEFSGWPDGFEPSGTAAGDATNGTSVQFVEAGAEDVDFALNVPQDYAQDAAPLVTAIQRAGSPLASEGGTSASIDGPAIAGTPFERNYTGAQPGGFPDRVTLATFGEVGAVNALAYQPASDSILAFATYKRQSGLGSLGLGGIYRVSDVLDENGELSDAGSVTPWLDVTDLGIDLGAAQTNTQRGLSSPTTPTRDAHGFAHTGKIGFGGVTLSPDGNTLYFVNLHDKKLYALDVSDIDAPPTSYESYDLGLGVGERPWAVEISQDRVYVGYVDSGETDAGAQPGQSAAAAGLSAHVLAAPIDELGSFTDVASVGLGYAKGDVYQNTLAPQSQRWNTWTDTWAWSGGRVSQSNGGWQIYPQPVLSDFYIDEDGYLTAAFTDRTALQGGNRNLSSEASIGGMYETGSSGDILIAAPDGDGTFTFENNAVADDRTGTTGGVNEGPGGREFYNDRINVGNGSTHREIALGSVGGQRGTGTVVSTTYDPLTGIRLAGLAWYDVTDGRAVAGYELTGDGGGTASPDGTFQKGGGLGSVSLLAQQAPVEIGNRVWFDADQDGGQDADEPSIEGVIVELHDAEGNVVATTTTGPTGEYYFRSDEDGFEPSGDYTVVFVKPEDGTLALRGPNADLFGDVDWADTVFTEQGSGSTTTDSNADAGGEASVTVTGPGYNDHTIDAGFRADVAFTVQKLIGDGGDPAPAQEFTIGLAARDFRGDPLPLNPSSVTLSPDETSPPITLPVGSSVSVTEDGEGLKDVTITDPAGAEHDGFYRLQGTGSNFAFRVTNTLFSPGAFEVTKAVTGAFDLDSAELADATFTVAYTYAGGGGQLTLDAGNDWTATSPAIPYGTPVTLSELSITGAGPSVGFGTPSWSTGDRADGTAVITIGDGTTADVTLTNPTTELAGGFAVTKDVTGEGASRVPAATEFVIEYSIDGGTTWTALAAVNDGEVAIGPADIPAGTEVLLREQAPAALPDVEWSPAVFSGTGIVDNGDGTATLTIVDDVVAAVLLENPTTPLNGQFSIAKDVTGPGQSLVIGDPEFVVDYTSAAGNGQLRVRDGQTTTSPALPAGTVVTITEVTPAAGWLPAGAAWGTPALRIDGVAASNGATLTIGDATVVEVEIVNPTTVTPSVAISKGDGDADAGTIAHEADTVADGETYAPGETRDIVIRVQNTGPEPLREVALSDTTLAGGVVENLVFTYPDGSSAAAALDAATGEWTATWAATFEPGTATWAPGDVIVGVATLTIDAGDGALRNSAHQNLATVDAVGALSGTPVADENPYNAFTGGIQVIKYDGEKADPQVTDTDGEPVVPAKPLADAAQDANTPETAVSYPVNTERAVRWVVTNTGDTWLTNLTLDDTTLAGPAIGDDWTADLSPLGGPADYSFAEDGPWQGLFAPGASFFAEGTLTLPAETQHADRVDVVGTVVVPATDGDGIPTDEPALDGGTPVPATNDDGSPFTVDDDDPFHAETGVGPIVDIQKGDGTAGDDGAQIVHEADTLADGEAYQPGETRTVVIEVTNTGDEPLVDVVLTDATISGGTVQGLGWTLPDGTTLAAALDEATGVWTASWPGVWQPEETITGLATLTLGASSAPHVDRAAVTARGQASGIPVGDQNDYNGFTGDIQVIKYDGLGPDPVVTDDNGWVIPEKPLTDAAQDANDIDHAVEYPVGVTNPVRWVVTNTGDTWLTDITLTDVTDAGPQIAGDWTADLSAFGGPADYSFTESGPWQGLLPPGASFFAEGQLTLEAETRHADTVDVVGTVVVPAVGDDGTTPNGEPLLDGAEPVRATVPDPENPEERVPFTVDDDDPFHAWTGVGPYVDIEKGDGEGTEIAHDADTMADGELYENGETRTIVLRVTNTGDEDLADVVLLDDNVSGAQIESLVWTLPNGDELVAVREGAVWSAAWDDTFTGDAVWQPGEVITGTATLTLAGGEPHVDRATVDARGAASGIPASDTDDYNAFTSGVQVIKYDGEKADPAVKDAEGDWITPVKPLVDAAQDANDRGHAVKYEAGAANTVRWVVTNTGSTWLTAIDLADVTGEGPAIGRWTADLSAFGGPAAYDFVANGTWHGLIPPGASFFAEGTLTLADDQRHADTVTVEVTPVIPAVDEAGVPTGEPQLGEDGTPVVVTDADGAPVRLTDSDPFHAWAPGPLAATGAALSAGAWLLVAMLLLVLGALGVLSTRRRRSV</sequence>
<proteinExistence type="predicted"/>
<evidence type="ECO:0000256" key="2">
    <source>
        <dbReference type="ARBA" id="ARBA00022525"/>
    </source>
</evidence>
<dbReference type="Proteomes" id="UP001429745">
    <property type="component" value="Unassembled WGS sequence"/>
</dbReference>
<keyword evidence="5" id="KW-0812">Transmembrane</keyword>
<evidence type="ECO:0000256" key="3">
    <source>
        <dbReference type="ARBA" id="ARBA00022729"/>
    </source>
</evidence>
<dbReference type="RefSeq" id="WP_168912820.1">
    <property type="nucleotide sequence ID" value="NZ_JABACI010000003.1"/>
</dbReference>
<keyword evidence="5" id="KW-0472">Membrane</keyword>
<feature type="domain" description="DUF5979" evidence="8">
    <location>
        <begin position="800"/>
        <end position="900"/>
    </location>
</feature>
<feature type="chain" id="PRO_5047072268" description="SdrD B-like protein" evidence="6">
    <location>
        <begin position="45"/>
        <end position="2300"/>
    </location>
</feature>
<feature type="domain" description="SD-repeat containing protein B" evidence="7">
    <location>
        <begin position="661"/>
        <end position="742"/>
    </location>
</feature>
<dbReference type="Gene3D" id="2.60.40.10">
    <property type="entry name" value="Immunoglobulins"/>
    <property type="match status" value="2"/>
</dbReference>
<dbReference type="SUPFAM" id="SSF63825">
    <property type="entry name" value="YWTD domain"/>
    <property type="match status" value="1"/>
</dbReference>
<protein>
    <recommendedName>
        <fullName evidence="11">SdrD B-like protein</fullName>
    </recommendedName>
</protein>
<feature type="domain" description="DUF5979" evidence="8">
    <location>
        <begin position="907"/>
        <end position="1010"/>
    </location>
</feature>
<reference evidence="9 10" key="1">
    <citation type="submission" date="2020-04" db="EMBL/GenBank/DDBJ databases">
        <title>CFH 90308 Microbacterium sp.</title>
        <authorList>
            <person name="Nie G."/>
            <person name="Ming H."/>
            <person name="Xia T."/>
        </authorList>
    </citation>
    <scope>NUCLEOTIDE SEQUENCE [LARGE SCALE GENOMIC DNA]</scope>
    <source>
        <strain evidence="9 10">CFH 90308</strain>
    </source>
</reference>
<evidence type="ECO:0000256" key="5">
    <source>
        <dbReference type="SAM" id="Phobius"/>
    </source>
</evidence>
<feature type="domain" description="SD-repeat containing protein B" evidence="7">
    <location>
        <begin position="51"/>
        <end position="142"/>
    </location>
</feature>
<evidence type="ECO:0000256" key="1">
    <source>
        <dbReference type="ARBA" id="ARBA00004613"/>
    </source>
</evidence>
<dbReference type="InterPro" id="IPR033764">
    <property type="entry name" value="Sdr_B"/>
</dbReference>